<protein>
    <submittedName>
        <fullName evidence="1">DUF1287 domain-containing protein</fullName>
    </submittedName>
</protein>
<dbReference type="InterPro" id="IPR009706">
    <property type="entry name" value="DUF1287"/>
</dbReference>
<name>A0A6S6TLU3_9GAMM</name>
<dbReference type="AlphaFoldDB" id="A0A6S6TLU3"/>
<accession>A0A6S6TLU3</accession>
<sequence>MRRFTVLSELFFMLLFAGAAWWIYPHIQQPSETELTGIEKTPQDTNFSILDLPGLLPEFRDFITPPPRLRPVPPEHVADVINSVYQQSEITHTYDPAYVKLAYPGGDVDPEVGVCTDVVVRAFREKNIDLQRTVHEDMRRNFRKYPKKWGLRKPDKNIDHRRVPNLMTFFKRQGVSLSISDNSNDYLPGDVVAWQLNEKQNHIGIVMKARSHDGERPLIGHNINSGTKIQDVLFDWEIVGHYRYFPEPVTKTAMQ</sequence>
<reference evidence="1" key="1">
    <citation type="submission" date="2020-01" db="EMBL/GenBank/DDBJ databases">
        <authorList>
            <person name="Meier V. D."/>
            <person name="Meier V D."/>
        </authorList>
    </citation>
    <scope>NUCLEOTIDE SEQUENCE</scope>
    <source>
        <strain evidence="1">HLG_WM_MAG_09</strain>
    </source>
</reference>
<proteinExistence type="predicted"/>
<dbReference type="Pfam" id="PF06940">
    <property type="entry name" value="DUF1287"/>
    <property type="match status" value="1"/>
</dbReference>
<gene>
    <name evidence="1" type="ORF">HELGO_WM39553</name>
</gene>
<evidence type="ECO:0000313" key="1">
    <source>
        <dbReference type="EMBL" id="CAA6820215.1"/>
    </source>
</evidence>
<dbReference type="EMBL" id="CACVAT010000344">
    <property type="protein sequence ID" value="CAA6820215.1"/>
    <property type="molecule type" value="Genomic_DNA"/>
</dbReference>
<organism evidence="1">
    <name type="scientific">uncultured Thiotrichaceae bacterium</name>
    <dbReference type="NCBI Taxonomy" id="298394"/>
    <lineage>
        <taxon>Bacteria</taxon>
        <taxon>Pseudomonadati</taxon>
        <taxon>Pseudomonadota</taxon>
        <taxon>Gammaproteobacteria</taxon>
        <taxon>Thiotrichales</taxon>
        <taxon>Thiotrichaceae</taxon>
        <taxon>environmental samples</taxon>
    </lineage>
</organism>